<evidence type="ECO:0000313" key="1">
    <source>
        <dbReference type="EMBL" id="GFB01714.1"/>
    </source>
</evidence>
<sequence length="82" mass="9568">SPIPIVVKIDVTNLVEIIPNEYWTQRSIDDYEARQNFEKVKEHMVDEKIENFVEGTENENVDEFLDDILNDKKISALDSAQE</sequence>
<accession>A0A699KQN6</accession>
<dbReference type="AlphaFoldDB" id="A0A699KQN6"/>
<protein>
    <submittedName>
        <fullName evidence="1">Uncharacterized protein</fullName>
    </submittedName>
</protein>
<gene>
    <name evidence="1" type="ORF">Tci_673685</name>
</gene>
<proteinExistence type="predicted"/>
<reference evidence="1" key="1">
    <citation type="journal article" date="2019" name="Sci. Rep.">
        <title>Draft genome of Tanacetum cinerariifolium, the natural source of mosquito coil.</title>
        <authorList>
            <person name="Yamashiro T."/>
            <person name="Shiraishi A."/>
            <person name="Satake H."/>
            <person name="Nakayama K."/>
        </authorList>
    </citation>
    <scope>NUCLEOTIDE SEQUENCE</scope>
</reference>
<name>A0A699KQN6_TANCI</name>
<comment type="caution">
    <text evidence="1">The sequence shown here is derived from an EMBL/GenBank/DDBJ whole genome shotgun (WGS) entry which is preliminary data.</text>
</comment>
<dbReference type="EMBL" id="BKCJ010534317">
    <property type="protein sequence ID" value="GFB01714.1"/>
    <property type="molecule type" value="Genomic_DNA"/>
</dbReference>
<feature type="non-terminal residue" evidence="1">
    <location>
        <position position="1"/>
    </location>
</feature>
<organism evidence="1">
    <name type="scientific">Tanacetum cinerariifolium</name>
    <name type="common">Dalmatian daisy</name>
    <name type="synonym">Chrysanthemum cinerariifolium</name>
    <dbReference type="NCBI Taxonomy" id="118510"/>
    <lineage>
        <taxon>Eukaryota</taxon>
        <taxon>Viridiplantae</taxon>
        <taxon>Streptophyta</taxon>
        <taxon>Embryophyta</taxon>
        <taxon>Tracheophyta</taxon>
        <taxon>Spermatophyta</taxon>
        <taxon>Magnoliopsida</taxon>
        <taxon>eudicotyledons</taxon>
        <taxon>Gunneridae</taxon>
        <taxon>Pentapetalae</taxon>
        <taxon>asterids</taxon>
        <taxon>campanulids</taxon>
        <taxon>Asterales</taxon>
        <taxon>Asteraceae</taxon>
        <taxon>Asteroideae</taxon>
        <taxon>Anthemideae</taxon>
        <taxon>Anthemidinae</taxon>
        <taxon>Tanacetum</taxon>
    </lineage>
</organism>